<dbReference type="GO" id="GO:0005744">
    <property type="term" value="C:TIM23 mitochondrial import inner membrane translocase complex"/>
    <property type="evidence" value="ECO:0007669"/>
    <property type="project" value="TreeGrafter"/>
</dbReference>
<keyword evidence="8" id="KW-1185">Reference proteome</keyword>
<dbReference type="Proteomes" id="UP000274756">
    <property type="component" value="Unassembled WGS sequence"/>
</dbReference>
<organism evidence="7 9">
    <name type="scientific">Dracunculus medinensis</name>
    <name type="common">Guinea worm</name>
    <dbReference type="NCBI Taxonomy" id="318479"/>
    <lineage>
        <taxon>Eukaryota</taxon>
        <taxon>Metazoa</taxon>
        <taxon>Ecdysozoa</taxon>
        <taxon>Nematoda</taxon>
        <taxon>Chromadorea</taxon>
        <taxon>Rhabditida</taxon>
        <taxon>Spirurina</taxon>
        <taxon>Dracunculoidea</taxon>
        <taxon>Dracunculidae</taxon>
        <taxon>Dracunculus</taxon>
    </lineage>
</organism>
<feature type="transmembrane region" description="Helical" evidence="5">
    <location>
        <begin position="190"/>
        <end position="212"/>
    </location>
</feature>
<dbReference type="EMBL" id="UYYG01000001">
    <property type="protein sequence ID" value="VDN50182.1"/>
    <property type="molecule type" value="Genomic_DNA"/>
</dbReference>
<dbReference type="InterPro" id="IPR045238">
    <property type="entry name" value="Tim23-like"/>
</dbReference>
<protein>
    <submittedName>
        <fullName evidence="9">Mitochondrial import inner membrane translocase subunit TIM23</fullName>
    </submittedName>
</protein>
<comment type="subcellular location">
    <subcellularLocation>
        <location evidence="1">Membrane</location>
        <topology evidence="1">Multi-pass membrane protein</topology>
    </subcellularLocation>
</comment>
<evidence type="ECO:0000256" key="2">
    <source>
        <dbReference type="ARBA" id="ARBA00022692"/>
    </source>
</evidence>
<dbReference type="Pfam" id="PF02466">
    <property type="entry name" value="Tim17"/>
    <property type="match status" value="1"/>
</dbReference>
<evidence type="ECO:0000256" key="5">
    <source>
        <dbReference type="SAM" id="Phobius"/>
    </source>
</evidence>
<accession>A0A0N4U7G5</accession>
<evidence type="ECO:0000256" key="1">
    <source>
        <dbReference type="ARBA" id="ARBA00004141"/>
    </source>
</evidence>
<evidence type="ECO:0000313" key="7">
    <source>
        <dbReference type="Proteomes" id="UP000038040"/>
    </source>
</evidence>
<dbReference type="AlphaFoldDB" id="A0A0N4U7G5"/>
<keyword evidence="3 5" id="KW-1133">Transmembrane helix</keyword>
<dbReference type="GO" id="GO:0008320">
    <property type="term" value="F:protein transmembrane transporter activity"/>
    <property type="evidence" value="ECO:0007669"/>
    <property type="project" value="TreeGrafter"/>
</dbReference>
<dbReference type="STRING" id="318479.A0A0N4U7G5"/>
<evidence type="ECO:0000313" key="8">
    <source>
        <dbReference type="Proteomes" id="UP000274756"/>
    </source>
</evidence>
<evidence type="ECO:0000313" key="6">
    <source>
        <dbReference type="EMBL" id="VDN50182.1"/>
    </source>
</evidence>
<reference evidence="9" key="1">
    <citation type="submission" date="2017-02" db="UniProtKB">
        <authorList>
            <consortium name="WormBaseParasite"/>
        </authorList>
    </citation>
    <scope>IDENTIFICATION</scope>
</reference>
<reference evidence="6 8" key="2">
    <citation type="submission" date="2018-11" db="EMBL/GenBank/DDBJ databases">
        <authorList>
            <consortium name="Pathogen Informatics"/>
        </authorList>
    </citation>
    <scope>NUCLEOTIDE SEQUENCE [LARGE SCALE GENOMIC DNA]</scope>
</reference>
<dbReference type="OrthoDB" id="159299at2759"/>
<dbReference type="PANTHER" id="PTHR15371:SF0">
    <property type="entry name" value="SD19278P"/>
    <property type="match status" value="1"/>
</dbReference>
<name>A0A0N4U7G5_DRAME</name>
<dbReference type="Proteomes" id="UP000038040">
    <property type="component" value="Unplaced"/>
</dbReference>
<sequence length="226" mass="24766">MVWLFGPSKPQVQMVAVDDNHDLSSSLTSDLSSDNNISRLPQPMIALDEIKQSGLPIHQQIAPYLQMDPSVFQQATPEYVMPVGTTGKGKFEFALGNIGWGVIGGYSFGCMRGFLPEFFNRDTKQLRGKPWVTRMVNATVKHGSGYAQPAGAIVVMYSLLELILRKLRADDDLNSIAAGGLTGAIYRSPYGLRASAVGSIFGFAIATLWVLAQTDSRQRITEINYF</sequence>
<evidence type="ECO:0000313" key="9">
    <source>
        <dbReference type="WBParaSite" id="DME_0000292601-mRNA-1"/>
    </source>
</evidence>
<evidence type="ECO:0000256" key="3">
    <source>
        <dbReference type="ARBA" id="ARBA00022989"/>
    </source>
</evidence>
<gene>
    <name evidence="6" type="ORF">DME_LOCUS155</name>
</gene>
<dbReference type="WBParaSite" id="DME_0000292601-mRNA-1">
    <property type="protein sequence ID" value="DME_0000292601-mRNA-1"/>
    <property type="gene ID" value="DME_0000292601"/>
</dbReference>
<keyword evidence="4 5" id="KW-0472">Membrane</keyword>
<proteinExistence type="predicted"/>
<keyword evidence="2 5" id="KW-0812">Transmembrane</keyword>
<dbReference type="GO" id="GO:0030150">
    <property type="term" value="P:protein import into mitochondrial matrix"/>
    <property type="evidence" value="ECO:0007669"/>
    <property type="project" value="TreeGrafter"/>
</dbReference>
<evidence type="ECO:0000256" key="4">
    <source>
        <dbReference type="ARBA" id="ARBA00023136"/>
    </source>
</evidence>
<dbReference type="PANTHER" id="PTHR15371">
    <property type="entry name" value="TIM23"/>
    <property type="match status" value="1"/>
</dbReference>